<dbReference type="STRING" id="660518.SAMN05216218_109192"/>
<proteinExistence type="predicted"/>
<dbReference type="InterPro" id="IPR011010">
    <property type="entry name" value="DNA_brk_join_enz"/>
</dbReference>
<evidence type="ECO:0000256" key="3">
    <source>
        <dbReference type="ARBA" id="ARBA00023172"/>
    </source>
</evidence>
<dbReference type="InterPro" id="IPR029016">
    <property type="entry name" value="GAF-like_dom_sf"/>
</dbReference>
<accession>A0A1G7NXY0</accession>
<evidence type="ECO:0000259" key="4">
    <source>
        <dbReference type="Pfam" id="PF04967"/>
    </source>
</evidence>
<dbReference type="Gene3D" id="3.30.450.40">
    <property type="match status" value="1"/>
</dbReference>
<dbReference type="EMBL" id="FNBK01000009">
    <property type="protein sequence ID" value="SDF78823.1"/>
    <property type="molecule type" value="Genomic_DNA"/>
</dbReference>
<dbReference type="AlphaFoldDB" id="A0A1G7NXY0"/>
<dbReference type="CDD" id="cd00397">
    <property type="entry name" value="DNA_BRE_C"/>
    <property type="match status" value="1"/>
</dbReference>
<dbReference type="InterPro" id="IPR031803">
    <property type="entry name" value="BAT_GAF/HTH-assoc"/>
</dbReference>
<dbReference type="PANTHER" id="PTHR34236:SF1">
    <property type="entry name" value="DIMETHYL SULFOXIDE REDUCTASE TRANSCRIPTIONAL ACTIVATOR"/>
    <property type="match status" value="1"/>
</dbReference>
<dbReference type="Proteomes" id="UP000199076">
    <property type="component" value="Unassembled WGS sequence"/>
</dbReference>
<feature type="domain" description="Bacterioopsin transcriptional activator GAF and HTH associated" evidence="5">
    <location>
        <begin position="375"/>
        <end position="530"/>
    </location>
</feature>
<keyword evidence="3" id="KW-0233">DNA recombination</keyword>
<evidence type="ECO:0000259" key="5">
    <source>
        <dbReference type="Pfam" id="PF15915"/>
    </source>
</evidence>
<organism evidence="6 7">
    <name type="scientific">Halorientalis regularis</name>
    <dbReference type="NCBI Taxonomy" id="660518"/>
    <lineage>
        <taxon>Archaea</taxon>
        <taxon>Methanobacteriati</taxon>
        <taxon>Methanobacteriota</taxon>
        <taxon>Stenosarchaea group</taxon>
        <taxon>Halobacteria</taxon>
        <taxon>Halobacteriales</taxon>
        <taxon>Haloarculaceae</taxon>
        <taxon>Halorientalis</taxon>
    </lineage>
</organism>
<dbReference type="InterPro" id="IPR007050">
    <property type="entry name" value="HTH_bacterioopsin"/>
</dbReference>
<dbReference type="InterPro" id="IPR013762">
    <property type="entry name" value="Integrase-like_cat_sf"/>
</dbReference>
<dbReference type="GO" id="GO:0015074">
    <property type="term" value="P:DNA integration"/>
    <property type="evidence" value="ECO:0007669"/>
    <property type="project" value="InterPro"/>
</dbReference>
<gene>
    <name evidence="6" type="ORF">SAMN05216218_109192</name>
</gene>
<dbReference type="OrthoDB" id="234125at2157"/>
<dbReference type="Pfam" id="PF04967">
    <property type="entry name" value="HTH_10"/>
    <property type="match status" value="1"/>
</dbReference>
<dbReference type="RefSeq" id="WP_092693140.1">
    <property type="nucleotide sequence ID" value="NZ_FNBK01000009.1"/>
</dbReference>
<keyword evidence="2" id="KW-0804">Transcription</keyword>
<evidence type="ECO:0008006" key="8">
    <source>
        <dbReference type="Google" id="ProtNLM"/>
    </source>
</evidence>
<dbReference type="SUPFAM" id="SSF55781">
    <property type="entry name" value="GAF domain-like"/>
    <property type="match status" value="1"/>
</dbReference>
<dbReference type="GO" id="GO:0003677">
    <property type="term" value="F:DNA binding"/>
    <property type="evidence" value="ECO:0007669"/>
    <property type="project" value="InterPro"/>
</dbReference>
<dbReference type="SUPFAM" id="SSF56349">
    <property type="entry name" value="DNA breaking-rejoining enzymes"/>
    <property type="match status" value="1"/>
</dbReference>
<evidence type="ECO:0000256" key="2">
    <source>
        <dbReference type="ARBA" id="ARBA00023163"/>
    </source>
</evidence>
<name>A0A1G7NXY0_9EURY</name>
<keyword evidence="7" id="KW-1185">Reference proteome</keyword>
<dbReference type="Gene3D" id="1.10.443.10">
    <property type="entry name" value="Intergrase catalytic core"/>
    <property type="match status" value="1"/>
</dbReference>
<feature type="domain" description="HTH bat-type" evidence="4">
    <location>
        <begin position="536"/>
        <end position="587"/>
    </location>
</feature>
<dbReference type="PANTHER" id="PTHR34236">
    <property type="entry name" value="DIMETHYL SULFOXIDE REDUCTASE TRANSCRIPTIONAL ACTIVATOR"/>
    <property type="match status" value="1"/>
</dbReference>
<evidence type="ECO:0000313" key="6">
    <source>
        <dbReference type="EMBL" id="SDF78823.1"/>
    </source>
</evidence>
<dbReference type="Pfam" id="PF15915">
    <property type="entry name" value="BAT"/>
    <property type="match status" value="1"/>
</dbReference>
<evidence type="ECO:0000313" key="7">
    <source>
        <dbReference type="Proteomes" id="UP000199076"/>
    </source>
</evidence>
<reference evidence="7" key="1">
    <citation type="submission" date="2016-10" db="EMBL/GenBank/DDBJ databases">
        <authorList>
            <person name="Varghese N."/>
            <person name="Submissions S."/>
        </authorList>
    </citation>
    <scope>NUCLEOTIDE SEQUENCE [LARGE SCALE GENOMIC DNA]</scope>
    <source>
        <strain evidence="7">IBRC-M 10760</strain>
    </source>
</reference>
<dbReference type="Gene3D" id="1.10.10.10">
    <property type="entry name" value="Winged helix-like DNA-binding domain superfamily/Winged helix DNA-binding domain"/>
    <property type="match status" value="1"/>
</dbReference>
<evidence type="ECO:0000256" key="1">
    <source>
        <dbReference type="ARBA" id="ARBA00023015"/>
    </source>
</evidence>
<dbReference type="InterPro" id="IPR036388">
    <property type="entry name" value="WH-like_DNA-bd_sf"/>
</dbReference>
<dbReference type="GO" id="GO:0006310">
    <property type="term" value="P:DNA recombination"/>
    <property type="evidence" value="ECO:0007669"/>
    <property type="project" value="UniProtKB-KW"/>
</dbReference>
<protein>
    <recommendedName>
        <fullName evidence="8">Tyr recombinase domain-containing protein</fullName>
    </recommendedName>
</protein>
<sequence>MCAAETDTGMTVTPSAYRRLRRATETFRAELVVRLAGEVGLRPAEIARLRPGDVGTYDRDGTDHHFLAVPDEDDGIDRRAYLPPDVEHDLRQFVRANDIEDEERLVPVSPRRVQMLVAETGERAADRTGDERFRSVSSRTLRQFFARRLLAEEGVDPHVVATVGGWGSIERLERFLPDLDRGDVAAAFERTSLVEGADGTDVGDGTAVGTRFDAAFERIRAAADALSTASTRDGIEHRACEHLVDGDPYVVAWIGQQRGDSISVTTAAGAGGAELDGISPDDGAVGEALAADDVRTTEDVRSDSAFAAWRDHADAGGYRAAAVVPVGNGESVDTVLGVGTAAPVTDRERALLSYLGRRLGQAITVVEQRRLLLADTVVELTFESGDPDSFFAGLSGEHDCTVTLDGVVPGEAGALVYFVTLSGAGAEQVLSWATDRAAVDDARLVRDYGDESLLELIVSGSEVATALVEHGATVGEMEATSGTERVVGQVSAETDVRRLVTAVTDAFPDTDLLTKRERDRPAETPTAFRASLRDSLTEKQSSVLQAAFHAGYFEWPRGSTAEELADAIGITSPTLHNHLRRAQQKLLTAFFTDDQRPGDPESPWAED</sequence>
<keyword evidence="1" id="KW-0805">Transcription regulation</keyword>